<accession>A0A218NND1</accession>
<feature type="transmembrane region" description="Helical" evidence="1">
    <location>
        <begin position="81"/>
        <end position="102"/>
    </location>
</feature>
<proteinExistence type="predicted"/>
<dbReference type="EMBL" id="CP019964">
    <property type="protein sequence ID" value="ASI13988.1"/>
    <property type="molecule type" value="Genomic_DNA"/>
</dbReference>
<evidence type="ECO:0000256" key="1">
    <source>
        <dbReference type="SAM" id="Phobius"/>
    </source>
</evidence>
<protein>
    <submittedName>
        <fullName evidence="3">ArsR family transcriptional regulator</fullName>
    </submittedName>
</protein>
<gene>
    <name evidence="3" type="ORF">Mia14_0687</name>
</gene>
<dbReference type="InterPro" id="IPR036390">
    <property type="entry name" value="WH_DNA-bd_sf"/>
</dbReference>
<keyword evidence="1" id="KW-1133">Transmembrane helix</keyword>
<dbReference type="SUPFAM" id="SSF46785">
    <property type="entry name" value="Winged helix' DNA-binding domain"/>
    <property type="match status" value="1"/>
</dbReference>
<dbReference type="CDD" id="cd00090">
    <property type="entry name" value="HTH_ARSR"/>
    <property type="match status" value="1"/>
</dbReference>
<sequence>MSKTMETKDKILKSLKVKKRTITELSEELGLSKSTVSQHLYELIDSGLIEEEPNDHFKKLKYFRLRSKEGVNETAGMRIRLIGAAVLIVAVVSIFAIVLSGGSQNNANDTIVKPSLACPMLPYYSTANYSDVGNIVLNNAEGNQCFLTYVNTKSDVIDVGNGVHYSSYDGTLSVPSVNYTYKMGPKQVLNIENAADEGNCWAYKTIEMFNITYSGNATNCKSEIIN</sequence>
<dbReference type="InterPro" id="IPR001845">
    <property type="entry name" value="HTH_ArsR_DNA-bd_dom"/>
</dbReference>
<keyword evidence="4" id="KW-1185">Reference proteome</keyword>
<dbReference type="OrthoDB" id="386320at2157"/>
<name>A0A218NND1_9ARCH</name>
<dbReference type="KEGG" id="marh:Mia14_0687"/>
<dbReference type="GeneID" id="33314240"/>
<dbReference type="SMART" id="SM00418">
    <property type="entry name" value="HTH_ARSR"/>
    <property type="match status" value="1"/>
</dbReference>
<reference evidence="3 4" key="1">
    <citation type="journal article" date="2017" name="Nat. Commun.">
        <title>'ARMAN' archaea depend on association with euryarchaeal host in culture and in situ.</title>
        <authorList>
            <person name="Golyshina O."/>
            <person name="Toshchakov S."/>
            <person name="Makarova K."/>
            <person name="Gavrilov S."/>
            <person name="Korzhenkov A."/>
            <person name="La Cono V."/>
            <person name="Arcadi E."/>
            <person name="Nechitaylo T."/>
            <person name="Ferrer M."/>
            <person name="Kublanov I."/>
            <person name="Wolf Y."/>
            <person name="Yakimov M."/>
            <person name="Golyshin P."/>
            <person name="Slesarev A."/>
            <person name="Kozyavkin S."/>
        </authorList>
    </citation>
    <scope>NUCLEOTIDE SEQUENCE [LARGE SCALE GENOMIC DNA]</scope>
    <source>
        <strain evidence="3 4">Mia14</strain>
    </source>
</reference>
<dbReference type="InterPro" id="IPR036388">
    <property type="entry name" value="WH-like_DNA-bd_sf"/>
</dbReference>
<dbReference type="Gene3D" id="1.10.10.10">
    <property type="entry name" value="Winged helix-like DNA-binding domain superfamily/Winged helix DNA-binding domain"/>
    <property type="match status" value="1"/>
</dbReference>
<dbReference type="Pfam" id="PF01022">
    <property type="entry name" value="HTH_5"/>
    <property type="match status" value="1"/>
</dbReference>
<feature type="domain" description="HTH arsR-type" evidence="2">
    <location>
        <begin position="3"/>
        <end position="80"/>
    </location>
</feature>
<dbReference type="GO" id="GO:0003700">
    <property type="term" value="F:DNA-binding transcription factor activity"/>
    <property type="evidence" value="ECO:0007669"/>
    <property type="project" value="InterPro"/>
</dbReference>
<dbReference type="RefSeq" id="WP_088820251.1">
    <property type="nucleotide sequence ID" value="NZ_CP019964.1"/>
</dbReference>
<evidence type="ECO:0000313" key="4">
    <source>
        <dbReference type="Proteomes" id="UP000197679"/>
    </source>
</evidence>
<dbReference type="Proteomes" id="UP000197679">
    <property type="component" value="Chromosome"/>
</dbReference>
<keyword evidence="1" id="KW-0472">Membrane</keyword>
<evidence type="ECO:0000259" key="2">
    <source>
        <dbReference type="SMART" id="SM00418"/>
    </source>
</evidence>
<dbReference type="AlphaFoldDB" id="A0A218NND1"/>
<dbReference type="InterPro" id="IPR011991">
    <property type="entry name" value="ArsR-like_HTH"/>
</dbReference>
<organism evidence="3 4">
    <name type="scientific">Candidatus Mancarchaeum acidiphilum</name>
    <dbReference type="NCBI Taxonomy" id="1920749"/>
    <lineage>
        <taxon>Archaea</taxon>
        <taxon>Candidatus Micrarchaeota</taxon>
        <taxon>Candidatus Mancarchaeum</taxon>
    </lineage>
</organism>
<keyword evidence="1" id="KW-0812">Transmembrane</keyword>
<evidence type="ECO:0000313" key="3">
    <source>
        <dbReference type="EMBL" id="ASI13988.1"/>
    </source>
</evidence>